<feature type="domain" description="ABC transporter" evidence="6">
    <location>
        <begin position="28"/>
        <end position="265"/>
    </location>
</feature>
<evidence type="ECO:0000256" key="4">
    <source>
        <dbReference type="ARBA" id="ARBA00022741"/>
    </source>
</evidence>
<evidence type="ECO:0000256" key="5">
    <source>
        <dbReference type="ARBA" id="ARBA00022840"/>
    </source>
</evidence>
<keyword evidence="1" id="KW-0813">Transport</keyword>
<evidence type="ECO:0000313" key="7">
    <source>
        <dbReference type="EMBL" id="EHP40000.1"/>
    </source>
</evidence>
<dbReference type="InterPro" id="IPR027417">
    <property type="entry name" value="P-loop_NTPase"/>
</dbReference>
<dbReference type="EMBL" id="AHJE01000076">
    <property type="protein sequence ID" value="EHP40000.1"/>
    <property type="molecule type" value="Genomic_DNA"/>
</dbReference>
<protein>
    <submittedName>
        <fullName evidence="7">ABC-type transporter, ATPase component</fullName>
    </submittedName>
</protein>
<dbReference type="InterPro" id="IPR003593">
    <property type="entry name" value="AAA+_ATPase"/>
</dbReference>
<comment type="caution">
    <text evidence="7">The sequence shown here is derived from an EMBL/GenBank/DDBJ whole genome shotgun (WGS) entry which is preliminary data.</text>
</comment>
<dbReference type="PROSITE" id="PS00211">
    <property type="entry name" value="ABC_TRANSPORTER_1"/>
    <property type="match status" value="1"/>
</dbReference>
<dbReference type="Pfam" id="PF00005">
    <property type="entry name" value="ABC_tran"/>
    <property type="match status" value="1"/>
</dbReference>
<name>H1SBU3_9BURK</name>
<keyword evidence="4" id="KW-0547">Nucleotide-binding</keyword>
<keyword evidence="2" id="KW-1003">Cell membrane</keyword>
<dbReference type="PATRIC" id="fig|1127483.3.peg.5651"/>
<dbReference type="Gene3D" id="3.40.50.300">
    <property type="entry name" value="P-loop containing nucleotide triphosphate hydrolases"/>
    <property type="match status" value="1"/>
</dbReference>
<dbReference type="SMART" id="SM00382">
    <property type="entry name" value="AAA"/>
    <property type="match status" value="1"/>
</dbReference>
<dbReference type="Proteomes" id="UP000005808">
    <property type="component" value="Unassembled WGS sequence"/>
</dbReference>
<evidence type="ECO:0000313" key="8">
    <source>
        <dbReference type="Proteomes" id="UP000005808"/>
    </source>
</evidence>
<gene>
    <name evidence="7" type="ORF">OR16_28314</name>
</gene>
<evidence type="ECO:0000256" key="2">
    <source>
        <dbReference type="ARBA" id="ARBA00022475"/>
    </source>
</evidence>
<dbReference type="InterPro" id="IPR017871">
    <property type="entry name" value="ABC_transporter-like_CS"/>
</dbReference>
<keyword evidence="5" id="KW-0067">ATP-binding</keyword>
<dbReference type="AlphaFoldDB" id="H1SBU3"/>
<dbReference type="CDD" id="cd03261">
    <property type="entry name" value="ABC_Org_Solvent_Resistant"/>
    <property type="match status" value="1"/>
</dbReference>
<evidence type="ECO:0000256" key="1">
    <source>
        <dbReference type="ARBA" id="ARBA00022448"/>
    </source>
</evidence>
<keyword evidence="3" id="KW-0997">Cell inner membrane</keyword>
<keyword evidence="3" id="KW-0472">Membrane</keyword>
<dbReference type="PANTHER" id="PTHR43023">
    <property type="entry name" value="PROTEIN TRIGALACTOSYLDIACYLGLYCEROL 3, CHLOROPLASTIC"/>
    <property type="match status" value="1"/>
</dbReference>
<dbReference type="GO" id="GO:0005524">
    <property type="term" value="F:ATP binding"/>
    <property type="evidence" value="ECO:0007669"/>
    <property type="project" value="UniProtKB-KW"/>
</dbReference>
<evidence type="ECO:0000256" key="3">
    <source>
        <dbReference type="ARBA" id="ARBA00022519"/>
    </source>
</evidence>
<dbReference type="InterPro" id="IPR003439">
    <property type="entry name" value="ABC_transporter-like_ATP-bd"/>
</dbReference>
<evidence type="ECO:0000259" key="6">
    <source>
        <dbReference type="PROSITE" id="PS50893"/>
    </source>
</evidence>
<proteinExistence type="predicted"/>
<dbReference type="PROSITE" id="PS50893">
    <property type="entry name" value="ABC_TRANSPORTER_2"/>
    <property type="match status" value="1"/>
</dbReference>
<organism evidence="7 8">
    <name type="scientific">Cupriavidus basilensis OR16</name>
    <dbReference type="NCBI Taxonomy" id="1127483"/>
    <lineage>
        <taxon>Bacteria</taxon>
        <taxon>Pseudomonadati</taxon>
        <taxon>Pseudomonadota</taxon>
        <taxon>Betaproteobacteria</taxon>
        <taxon>Burkholderiales</taxon>
        <taxon>Burkholderiaceae</taxon>
        <taxon>Cupriavidus</taxon>
    </lineage>
</organism>
<dbReference type="SUPFAM" id="SSF52540">
    <property type="entry name" value="P-loop containing nucleoside triphosphate hydrolases"/>
    <property type="match status" value="1"/>
</dbReference>
<reference evidence="7 8" key="1">
    <citation type="journal article" date="2012" name="J. Bacteriol.">
        <title>De Novo Genome Project of Cupriavidus basilensis OR16.</title>
        <authorList>
            <person name="Cserhati M."/>
            <person name="Kriszt B."/>
            <person name="Szoboszlay S."/>
            <person name="Toth A."/>
            <person name="Szabo I."/>
            <person name="Tancsics A."/>
            <person name="Nagy I."/>
            <person name="Horvath B."/>
            <person name="Nagy I."/>
            <person name="Kukolya J."/>
        </authorList>
    </citation>
    <scope>NUCLEOTIDE SEQUENCE [LARGE SCALE GENOMIC DNA]</scope>
    <source>
        <strain evidence="7 8">OR16</strain>
    </source>
</reference>
<accession>H1SBU3</accession>
<sequence length="300" mass="32204">MTTATSAAATSATPASGIVQQAPRTTVLEVRDLVKRFGEAVVHDHLNLDVYRGEVLSIVGGSGSGKTVLLRQIVGLERPTSGTIRVFGEDLTKLDAARLQALRNRWGLQFQRGALFSALSVIDNIALPLRELRTLPDDLICSSSLLKLQLVGLSARDADKMPSDLSGGMIKRVALARALALEPELVFLDEPTAGLDPMASDDYVALIRELRHELGLTVVMVTHDLDTLVALSDRVAVLADHKVLAALPIRELAHVDHPFIREYFLGERGQRAMQALPALPGATREAMHAPAPAGPQSGEA</sequence>
<dbReference type="GO" id="GO:0016887">
    <property type="term" value="F:ATP hydrolysis activity"/>
    <property type="evidence" value="ECO:0007669"/>
    <property type="project" value="InterPro"/>
</dbReference>
<dbReference type="PANTHER" id="PTHR43023:SF3">
    <property type="entry name" value="PROTEIN TRIGALACTOSYLDIACYLGLYCEROL 3, CHLOROPLASTIC"/>
    <property type="match status" value="1"/>
</dbReference>
<dbReference type="RefSeq" id="WP_006161283.1">
    <property type="nucleotide sequence ID" value="NZ_AHJE01000076.1"/>
</dbReference>